<evidence type="ECO:0000313" key="1">
    <source>
        <dbReference type="EMBL" id="GET35454.1"/>
    </source>
</evidence>
<sequence>MEKIITGSMSIMQIYADTLKGAATKTKPARAG</sequence>
<protein>
    <submittedName>
        <fullName evidence="1">Uncharacterized protein</fullName>
    </submittedName>
</protein>
<comment type="caution">
    <text evidence="1">The sequence shown here is derived from an EMBL/GenBank/DDBJ whole genome shotgun (WGS) entry which is preliminary data.</text>
</comment>
<proteinExistence type="predicted"/>
<keyword evidence="2" id="KW-1185">Reference proteome</keyword>
<gene>
    <name evidence="1" type="ORF">MiSe_01960</name>
</gene>
<evidence type="ECO:0000313" key="2">
    <source>
        <dbReference type="Proteomes" id="UP001050975"/>
    </source>
</evidence>
<dbReference type="Proteomes" id="UP001050975">
    <property type="component" value="Unassembled WGS sequence"/>
</dbReference>
<accession>A0AAV3WEB9</accession>
<name>A0AAV3WEB9_9CYAN</name>
<organism evidence="1 2">
    <name type="scientific">Microseira wollei NIES-4236</name>
    <dbReference type="NCBI Taxonomy" id="2530354"/>
    <lineage>
        <taxon>Bacteria</taxon>
        <taxon>Bacillati</taxon>
        <taxon>Cyanobacteriota</taxon>
        <taxon>Cyanophyceae</taxon>
        <taxon>Oscillatoriophycideae</taxon>
        <taxon>Aerosakkonematales</taxon>
        <taxon>Aerosakkonemataceae</taxon>
        <taxon>Microseira</taxon>
    </lineage>
</organism>
<dbReference type="EMBL" id="BLAY01000001">
    <property type="protein sequence ID" value="GET35454.1"/>
    <property type="molecule type" value="Genomic_DNA"/>
</dbReference>
<reference evidence="1" key="1">
    <citation type="submission" date="2019-10" db="EMBL/GenBank/DDBJ databases">
        <title>Draft genome sequece of Microseira wollei NIES-4236.</title>
        <authorList>
            <person name="Yamaguchi H."/>
            <person name="Suzuki S."/>
            <person name="Kawachi M."/>
        </authorList>
    </citation>
    <scope>NUCLEOTIDE SEQUENCE</scope>
    <source>
        <strain evidence="1">NIES-4236</strain>
    </source>
</reference>
<dbReference type="AlphaFoldDB" id="A0AAV3WEB9"/>